<evidence type="ECO:0000256" key="1">
    <source>
        <dbReference type="SAM" id="MobiDB-lite"/>
    </source>
</evidence>
<dbReference type="Proteomes" id="UP000324479">
    <property type="component" value="Unassembled WGS sequence"/>
</dbReference>
<feature type="region of interest" description="Disordered" evidence="1">
    <location>
        <begin position="145"/>
        <end position="166"/>
    </location>
</feature>
<feature type="transmembrane region" description="Helical" evidence="2">
    <location>
        <begin position="90"/>
        <end position="108"/>
    </location>
</feature>
<keyword evidence="2" id="KW-1133">Transmembrane helix</keyword>
<dbReference type="EMBL" id="VWOX01000005">
    <property type="protein sequence ID" value="KAA5543856.1"/>
    <property type="molecule type" value="Genomic_DNA"/>
</dbReference>
<accession>A0A5M6DBH6</accession>
<protein>
    <submittedName>
        <fullName evidence="3">Uncharacterized protein</fullName>
    </submittedName>
</protein>
<evidence type="ECO:0000256" key="2">
    <source>
        <dbReference type="SAM" id="Phobius"/>
    </source>
</evidence>
<proteinExistence type="predicted"/>
<keyword evidence="4" id="KW-1185">Reference proteome</keyword>
<keyword evidence="2" id="KW-0472">Membrane</keyword>
<name>A0A5M6DBH6_9BACT</name>
<evidence type="ECO:0000313" key="3">
    <source>
        <dbReference type="EMBL" id="KAA5543856.1"/>
    </source>
</evidence>
<sequence>MVSQISAATRADDVESVVESRLLPRVTFRSLLLLTAVSAIAIAVTYAAEQGGIYAAGATIGLGFLLTIAVVSALLFLLCWSVSLLPRMSGVFLIGLGVVMLLAGLIGIPLGTLSFLTEPIALLNFELIGFFLLWAPIGSPTEPKGENPFAEGQLPPQILAPREPVE</sequence>
<comment type="caution">
    <text evidence="3">The sequence shown here is derived from an EMBL/GenBank/DDBJ whole genome shotgun (WGS) entry which is preliminary data.</text>
</comment>
<feature type="transmembrane region" description="Helical" evidence="2">
    <location>
        <begin position="54"/>
        <end position="78"/>
    </location>
</feature>
<reference evidence="3 4" key="1">
    <citation type="submission" date="2019-08" db="EMBL/GenBank/DDBJ databases">
        <authorList>
            <person name="Dhanesh K."/>
            <person name="Kumar G."/>
            <person name="Sasikala C."/>
            <person name="Venkata Ramana C."/>
        </authorList>
    </citation>
    <scope>NUCLEOTIDE SEQUENCE [LARGE SCALE GENOMIC DNA]</scope>
    <source>
        <strain evidence="3 4">JC645</strain>
    </source>
</reference>
<evidence type="ECO:0000313" key="4">
    <source>
        <dbReference type="Proteomes" id="UP000324479"/>
    </source>
</evidence>
<dbReference type="AlphaFoldDB" id="A0A5M6DBH6"/>
<dbReference type="RefSeq" id="WP_150076608.1">
    <property type="nucleotide sequence ID" value="NZ_VWOX01000005.1"/>
</dbReference>
<keyword evidence="2" id="KW-0812">Transmembrane</keyword>
<organism evidence="3 4">
    <name type="scientific">Roseiconus nitratireducens</name>
    <dbReference type="NCBI Taxonomy" id="2605748"/>
    <lineage>
        <taxon>Bacteria</taxon>
        <taxon>Pseudomonadati</taxon>
        <taxon>Planctomycetota</taxon>
        <taxon>Planctomycetia</taxon>
        <taxon>Pirellulales</taxon>
        <taxon>Pirellulaceae</taxon>
        <taxon>Roseiconus</taxon>
    </lineage>
</organism>
<feature type="transmembrane region" description="Helical" evidence="2">
    <location>
        <begin position="31"/>
        <end position="48"/>
    </location>
</feature>
<gene>
    <name evidence="3" type="ORF">FYK55_11850</name>
</gene>